<feature type="region of interest" description="Disordered" evidence="1">
    <location>
        <begin position="209"/>
        <end position="231"/>
    </location>
</feature>
<accession>A0AAI9Y596</accession>
<gene>
    <name evidence="2" type="ORF">CCUS01_14944</name>
</gene>
<evidence type="ECO:0000256" key="1">
    <source>
        <dbReference type="SAM" id="MobiDB-lite"/>
    </source>
</evidence>
<comment type="caution">
    <text evidence="2">The sequence shown here is derived from an EMBL/GenBank/DDBJ whole genome shotgun (WGS) entry which is preliminary data.</text>
</comment>
<feature type="region of interest" description="Disordered" evidence="1">
    <location>
        <begin position="346"/>
        <end position="380"/>
    </location>
</feature>
<proteinExistence type="predicted"/>
<dbReference type="AlphaFoldDB" id="A0AAI9Y596"/>
<feature type="compositionally biased region" description="Polar residues" evidence="1">
    <location>
        <begin position="364"/>
        <end position="375"/>
    </location>
</feature>
<dbReference type="Proteomes" id="UP001239213">
    <property type="component" value="Unassembled WGS sequence"/>
</dbReference>
<dbReference type="EMBL" id="MPDP01000056">
    <property type="protein sequence ID" value="KAK1487516.1"/>
    <property type="molecule type" value="Genomic_DNA"/>
</dbReference>
<sequence length="822" mass="91230">MQQAVCKKPCTNRFRGGRKEASNMSVLSSTPSIRFGTGDASNVQLLLGAPAPFREGPEASAAYFCGPGFLFLDILFYGNYINNPFRFRFWQLVLITLPAAAARQCKVRGTRNQARGPGGLGKSQEMARARAGGRSCLAAAKIRKLGDSCIFLSDLFLDMLANLALAPFVNFRLLLLFLFSSVVPGPWGLGDGAFGLDFWANIGLAKGREGNGGGQDSGKRPKGAKSSETREQGRTSEWSCFGLLTCLPWLSPCPSLYFSLLSGLSPVPTQITYCVETGCRPGPAIEQRREKEKKRRLPVGSGFVIEQDASYDLDLPLASSLQSLSFGSASTEKGWFGSGFCPLKHSAPGPPSHPPEGKSRAKRSGQSPPEPSSHSLLADRDVVPSLVDESDTCITASGTETYAALQIGKANRTLGFQMSALGCYLWMGLLPPNYRTPLREVLKGFVTPETTFRLVDVKLRSRTRRAIKSFCKTSKLSRVDIPKQQAPRYCHREGREKTTRSPDHEVEPLLQPYLVICPVSGSPSLRTNVNGFANFMLKKSVKLFMMIVRTRGHGLCVIPGASAPADMVVWRLWSPPLDLKYEHLILVAGLGLSLSNPRIRDIAEKTKVDFKIVVKEPLRRPFSHPVALSKDLSAEHIKRTIFDSFKAPFFENTLRRCQRFFRTCSKSAISVIPLRKGLGPVAWLPQITRLWDVVSLVEIEVNPLDRHRQENLRQICTGKLRHQYELDPYQSLGPPFSPPRGSLATERDTAEEELILRFLFRRLAIHRPAIEHPGQALDRMQGTGSCCYRGNGIELFNVFELINIEILPLYKPSTHCFWRFLL</sequence>
<evidence type="ECO:0000313" key="2">
    <source>
        <dbReference type="EMBL" id="KAK1487516.1"/>
    </source>
</evidence>
<keyword evidence="3" id="KW-1185">Reference proteome</keyword>
<reference evidence="2" key="1">
    <citation type="submission" date="2016-11" db="EMBL/GenBank/DDBJ databases">
        <title>The genome sequence of Colletotrichum cuscutae.</title>
        <authorList>
            <person name="Baroncelli R."/>
        </authorList>
    </citation>
    <scope>NUCLEOTIDE SEQUENCE</scope>
    <source>
        <strain evidence="2">IMI 304802</strain>
    </source>
</reference>
<protein>
    <submittedName>
        <fullName evidence="2">Uncharacterized protein</fullName>
    </submittedName>
</protein>
<evidence type="ECO:0000313" key="3">
    <source>
        <dbReference type="Proteomes" id="UP001239213"/>
    </source>
</evidence>
<name>A0AAI9Y596_9PEZI</name>
<organism evidence="2 3">
    <name type="scientific">Colletotrichum cuscutae</name>
    <dbReference type="NCBI Taxonomy" id="1209917"/>
    <lineage>
        <taxon>Eukaryota</taxon>
        <taxon>Fungi</taxon>
        <taxon>Dikarya</taxon>
        <taxon>Ascomycota</taxon>
        <taxon>Pezizomycotina</taxon>
        <taxon>Sordariomycetes</taxon>
        <taxon>Hypocreomycetidae</taxon>
        <taxon>Glomerellales</taxon>
        <taxon>Glomerellaceae</taxon>
        <taxon>Colletotrichum</taxon>
        <taxon>Colletotrichum acutatum species complex</taxon>
    </lineage>
</organism>